<dbReference type="RefSeq" id="WP_021084611.1">
    <property type="nucleotide sequence ID" value="NZ_ANNE01000011.1"/>
</dbReference>
<evidence type="ECO:0000313" key="2">
    <source>
        <dbReference type="EMBL" id="ERJ22025.1"/>
    </source>
</evidence>
<reference evidence="2 3" key="1">
    <citation type="journal article" date="2013" name="BMC Genomics">
        <title>Comparative genomics of Campylobacter concisus isolates reveals genetic diversity and provides insights into disease association.</title>
        <authorList>
            <person name="Deshpande N.P."/>
            <person name="Kaakoush N.O."/>
            <person name="Wilkins M.R."/>
            <person name="Mitchell H.M."/>
        </authorList>
    </citation>
    <scope>NUCLEOTIDE SEQUENCE [LARGE SCALE GENOMIC DNA]</scope>
    <source>
        <strain evidence="2 3">UNSW3</strain>
    </source>
</reference>
<evidence type="ECO:0008006" key="4">
    <source>
        <dbReference type="Google" id="ProtNLM"/>
    </source>
</evidence>
<dbReference type="EMBL" id="ANNE01000011">
    <property type="protein sequence ID" value="ERJ22025.1"/>
    <property type="molecule type" value="Genomic_DNA"/>
</dbReference>
<comment type="caution">
    <text evidence="2">The sequence shown here is derived from an EMBL/GenBank/DDBJ whole genome shotgun (WGS) entry which is preliminary data.</text>
</comment>
<name>U2EWK1_9BACT</name>
<organism evidence="2 3">
    <name type="scientific">Campylobacter concisus UNSW3</name>
    <dbReference type="NCBI Taxonomy" id="1242966"/>
    <lineage>
        <taxon>Bacteria</taxon>
        <taxon>Pseudomonadati</taxon>
        <taxon>Campylobacterota</taxon>
        <taxon>Epsilonproteobacteria</taxon>
        <taxon>Campylobacterales</taxon>
        <taxon>Campylobacteraceae</taxon>
        <taxon>Campylobacter</taxon>
    </lineage>
</organism>
<evidence type="ECO:0000256" key="1">
    <source>
        <dbReference type="SAM" id="Coils"/>
    </source>
</evidence>
<dbReference type="Proteomes" id="UP000016636">
    <property type="component" value="Unassembled WGS sequence"/>
</dbReference>
<accession>U2EWK1</accession>
<dbReference type="PATRIC" id="fig|1242966.3.peg.1246"/>
<proteinExistence type="predicted"/>
<gene>
    <name evidence="2" type="ORF">UNSW3_1518</name>
</gene>
<keyword evidence="1" id="KW-0175">Coiled coil</keyword>
<feature type="coiled-coil region" evidence="1">
    <location>
        <begin position="376"/>
        <end position="407"/>
    </location>
</feature>
<sequence>MAKIIKNDKNSVIVVDPYDYKGFRYHNSKVEAFNFLKTVNKHDFFISYIEYESLKTATLKIPRSIEDEYLENEIVEKYYEEFQLDPTIDYKVCYIENRVLQGDDRFFNVFIVKNDALKQIFKNIAKKIPYIDCMVPEPLLYSVLYKKGLLVSTQVDCFVTLKDKESFLSVYTDGEFLTSKKIRYTLSYLNNRFFEQSGERLDSKRFQEILSQCGLINKDRNDFNYDLNAIFEDCVFYINDIINIINRDYQITIKNIYIDCDYEIKNFANFISTKLGLDAEYINIKVAINNKNYTINERYNVMALFGRFYTKEPFYENFNLSNMLRPDPFVKRKSGKFLLTCAAAFALSMLYPSYNYIAGLVLEKDSARLNDEYSVLNAQEMQIKETLAKISREQEAVKEQTQKENEKLNFRKGLLAEIENKKDNYAMKGLNLFKITDILNLNAVHITNIVNNDRNLTITAVSDNEKRITQLIKDISKDEKYLVNTKKIRSDDAKHEYESNISIEIRQ</sequence>
<evidence type="ECO:0000313" key="3">
    <source>
        <dbReference type="Proteomes" id="UP000016636"/>
    </source>
</evidence>
<dbReference type="AlphaFoldDB" id="U2EWK1"/>
<protein>
    <recommendedName>
        <fullName evidence="4">C4-dicarboxylate ABC transporter</fullName>
    </recommendedName>
</protein>